<gene>
    <name evidence="2" type="ORF">EV656_101324</name>
</gene>
<evidence type="ECO:0000313" key="3">
    <source>
        <dbReference type="Proteomes" id="UP000295733"/>
    </source>
</evidence>
<dbReference type="EMBL" id="SLXL01000001">
    <property type="protein sequence ID" value="TCP27418.1"/>
    <property type="molecule type" value="Genomic_DNA"/>
</dbReference>
<feature type="repeat" description="TPR" evidence="1">
    <location>
        <begin position="103"/>
        <end position="136"/>
    </location>
</feature>
<proteinExistence type="predicted"/>
<organism evidence="2 3">
    <name type="scientific">Rhodovulum adriaticum</name>
    <name type="common">Rhodopseudomonas adriatica</name>
    <dbReference type="NCBI Taxonomy" id="35804"/>
    <lineage>
        <taxon>Bacteria</taxon>
        <taxon>Pseudomonadati</taxon>
        <taxon>Pseudomonadota</taxon>
        <taxon>Alphaproteobacteria</taxon>
        <taxon>Rhodobacterales</taxon>
        <taxon>Paracoccaceae</taxon>
        <taxon>Rhodovulum</taxon>
    </lineage>
</organism>
<comment type="caution">
    <text evidence="2">The sequence shown here is derived from an EMBL/GenBank/DDBJ whole genome shotgun (WGS) entry which is preliminary data.</text>
</comment>
<dbReference type="InterPro" id="IPR011990">
    <property type="entry name" value="TPR-like_helical_dom_sf"/>
</dbReference>
<reference evidence="2 3" key="1">
    <citation type="submission" date="2019-03" db="EMBL/GenBank/DDBJ databases">
        <title>Genomic Encyclopedia of Type Strains, Phase IV (KMG-IV): sequencing the most valuable type-strain genomes for metagenomic binning, comparative biology and taxonomic classification.</title>
        <authorList>
            <person name="Goeker M."/>
        </authorList>
    </citation>
    <scope>NUCLEOTIDE SEQUENCE [LARGE SCALE GENOMIC DNA]</scope>
    <source>
        <strain evidence="2 3">DSM 2781</strain>
    </source>
</reference>
<dbReference type="Proteomes" id="UP000295733">
    <property type="component" value="Unassembled WGS sequence"/>
</dbReference>
<dbReference type="SUPFAM" id="SSF48452">
    <property type="entry name" value="TPR-like"/>
    <property type="match status" value="1"/>
</dbReference>
<dbReference type="InterPro" id="IPR019734">
    <property type="entry name" value="TPR_rpt"/>
</dbReference>
<dbReference type="RefSeq" id="WP_132598765.1">
    <property type="nucleotide sequence ID" value="NZ_NRRP01000005.1"/>
</dbReference>
<accession>A0A4R2P041</accession>
<evidence type="ECO:0000313" key="2">
    <source>
        <dbReference type="EMBL" id="TCP27418.1"/>
    </source>
</evidence>
<keyword evidence="3" id="KW-1185">Reference proteome</keyword>
<dbReference type="PROSITE" id="PS50005">
    <property type="entry name" value="TPR"/>
    <property type="match status" value="1"/>
</dbReference>
<evidence type="ECO:0000256" key="1">
    <source>
        <dbReference type="PROSITE-ProRule" id="PRU00339"/>
    </source>
</evidence>
<name>A0A4R2P041_RHOAD</name>
<keyword evidence="1" id="KW-0802">TPR repeat</keyword>
<sequence>MALEDMRSTALDHLANAPGAMSDPQGTARAVSAALQAAPHDLDVRLGAYRFYFYTHDYAAAVPQAEAILAMAAQRLNIPADWRAVRPDDAAFSAAELAPGLYLQALIALAFCHMRLGNFETGQPYLDKVFELDPTDRFAAMRLVHAARATEDDDED</sequence>
<dbReference type="Gene3D" id="1.25.40.10">
    <property type="entry name" value="Tetratricopeptide repeat domain"/>
    <property type="match status" value="1"/>
</dbReference>
<protein>
    <submittedName>
        <fullName evidence="2">Uncharacterized protein</fullName>
    </submittedName>
</protein>
<dbReference type="AlphaFoldDB" id="A0A4R2P041"/>
<dbReference type="OrthoDB" id="192577at2"/>